<keyword evidence="5" id="KW-0029">Amino-acid transport</keyword>
<evidence type="ECO:0000313" key="12">
    <source>
        <dbReference type="Proteomes" id="UP000192708"/>
    </source>
</evidence>
<evidence type="ECO:0000256" key="8">
    <source>
        <dbReference type="ARBA" id="ARBA00037998"/>
    </source>
</evidence>
<evidence type="ECO:0000313" key="11">
    <source>
        <dbReference type="EMBL" id="SMC70317.1"/>
    </source>
</evidence>
<organism evidence="11 12">
    <name type="scientific">Polynucleobacter kasalickyi</name>
    <dbReference type="NCBI Taxonomy" id="1938817"/>
    <lineage>
        <taxon>Bacteria</taxon>
        <taxon>Pseudomonadati</taxon>
        <taxon>Pseudomonadota</taxon>
        <taxon>Betaproteobacteria</taxon>
        <taxon>Burkholderiales</taxon>
        <taxon>Burkholderiaceae</taxon>
        <taxon>Polynucleobacter</taxon>
    </lineage>
</organism>
<evidence type="ECO:0000256" key="6">
    <source>
        <dbReference type="ARBA" id="ARBA00022989"/>
    </source>
</evidence>
<evidence type="ECO:0000256" key="5">
    <source>
        <dbReference type="ARBA" id="ARBA00022970"/>
    </source>
</evidence>
<keyword evidence="10" id="KW-0732">Signal</keyword>
<dbReference type="EMBL" id="FWXJ01000012">
    <property type="protein sequence ID" value="SMC70317.1"/>
    <property type="molecule type" value="Genomic_DNA"/>
</dbReference>
<evidence type="ECO:0000256" key="10">
    <source>
        <dbReference type="SAM" id="SignalP"/>
    </source>
</evidence>
<dbReference type="OrthoDB" id="9807115at2"/>
<evidence type="ECO:0000256" key="7">
    <source>
        <dbReference type="ARBA" id="ARBA00023136"/>
    </source>
</evidence>
<feature type="transmembrane region" description="Helical" evidence="9">
    <location>
        <begin position="339"/>
        <end position="360"/>
    </location>
</feature>
<feature type="transmembrane region" description="Helical" evidence="9">
    <location>
        <begin position="303"/>
        <end position="327"/>
    </location>
</feature>
<keyword evidence="3" id="KW-1003">Cell membrane</keyword>
<name>A0A1W2BBF4_9BURK</name>
<feature type="transmembrane region" description="Helical" evidence="9">
    <location>
        <begin position="475"/>
        <end position="499"/>
    </location>
</feature>
<dbReference type="NCBIfam" id="TIGR03409">
    <property type="entry name" value="urea_trans_UrtB"/>
    <property type="match status" value="1"/>
</dbReference>
<comment type="subcellular location">
    <subcellularLocation>
        <location evidence="1">Cell membrane</location>
        <topology evidence="1">Multi-pass membrane protein</topology>
    </subcellularLocation>
</comment>
<feature type="signal peptide" evidence="10">
    <location>
        <begin position="1"/>
        <end position="23"/>
    </location>
</feature>
<keyword evidence="6 9" id="KW-1133">Transmembrane helix</keyword>
<sequence>MKFRVLNCLFTLVTSLVIGNTFAADLSQKDLVQIFGEEFAAKQSSINKIIKAPPEVAAEVLAALQDESLLSDGKVVVIKTNEGYLDPISHVIVKIDESSLETPNLNNILRSDIETAASQFKLLSKDPEIREQSLNSLMADMSGLNVAIVKSAKEKESNAGLITKFNELIAMLDYPSSNEEDKIKAIQTMGNSSSAKVQEFLKGLLKKNDAGEFIEPNNTLRVAIELALRDYQSRKSRSEIVSNIFTGLSLGSVLLLAAMGLAITYGLIGVINMAHGEFLMVGAYATFIIQSIFRAHFPGALEYYLVFAAPFSFMASAMLGLVLEYLVLRHLYGRPLETLLATFGVSLLMMQLVRVIFGAQNVEVANPSWMSGSFMPFQSIFPGLLIPYNRLIIFFFSIFVVFITWLVLNKTRMGLFVRAVTQNRTMASCVGVKTRQIDSYAFAFGAGIAGLGGCALSQIGNVGPDLGQTYIIDSFMVVVLGGVGQLAGTIIGAFGLGILSKFSEPFIGAVLTKIGVLVMIILFIQKRPQGMFALKGRSAEM</sequence>
<dbReference type="RefSeq" id="WP_084284736.1">
    <property type="nucleotide sequence ID" value="NZ_FWXJ01000012.1"/>
</dbReference>
<evidence type="ECO:0000256" key="4">
    <source>
        <dbReference type="ARBA" id="ARBA00022692"/>
    </source>
</evidence>
<reference evidence="11 12" key="1">
    <citation type="submission" date="2017-04" db="EMBL/GenBank/DDBJ databases">
        <authorList>
            <person name="Afonso C.L."/>
            <person name="Miller P.J."/>
            <person name="Scott M.A."/>
            <person name="Spackman E."/>
            <person name="Goraichik I."/>
            <person name="Dimitrov K.M."/>
            <person name="Suarez D.L."/>
            <person name="Swayne D.E."/>
        </authorList>
    </citation>
    <scope>NUCLEOTIDE SEQUENCE [LARGE SCALE GENOMIC DNA]</scope>
    <source>
        <strain evidence="11 12">VK13</strain>
    </source>
</reference>
<dbReference type="Proteomes" id="UP000192708">
    <property type="component" value="Unassembled WGS sequence"/>
</dbReference>
<protein>
    <submittedName>
        <fullName evidence="11">Amino acid/amide ABC transporter membrane protein 1, HAAT family</fullName>
    </submittedName>
</protein>
<feature type="transmembrane region" description="Helical" evidence="9">
    <location>
        <begin position="505"/>
        <end position="524"/>
    </location>
</feature>
<feature type="transmembrane region" description="Helical" evidence="9">
    <location>
        <begin position="278"/>
        <end position="297"/>
    </location>
</feature>
<dbReference type="InterPro" id="IPR052157">
    <property type="entry name" value="BCAA_transport_permease"/>
</dbReference>
<keyword evidence="2" id="KW-0813">Transport</keyword>
<dbReference type="PANTHER" id="PTHR11795:SF447">
    <property type="entry name" value="ABC TRANSPORTER PERMEASE PROTEIN"/>
    <property type="match status" value="1"/>
</dbReference>
<keyword evidence="12" id="KW-1185">Reference proteome</keyword>
<dbReference type="InterPro" id="IPR001851">
    <property type="entry name" value="ABC_transp_permease"/>
</dbReference>
<dbReference type="PANTHER" id="PTHR11795">
    <property type="entry name" value="BRANCHED-CHAIN AMINO ACID TRANSPORT SYSTEM PERMEASE PROTEIN LIVH"/>
    <property type="match status" value="1"/>
</dbReference>
<dbReference type="GO" id="GO:0022857">
    <property type="term" value="F:transmembrane transporter activity"/>
    <property type="evidence" value="ECO:0007669"/>
    <property type="project" value="InterPro"/>
</dbReference>
<feature type="transmembrane region" description="Helical" evidence="9">
    <location>
        <begin position="244"/>
        <end position="271"/>
    </location>
</feature>
<comment type="similarity">
    <text evidence="8">Belongs to the binding-protein-dependent transport system permease family. LivHM subfamily.</text>
</comment>
<dbReference type="STRING" id="1938817.SAMN06296008_11234"/>
<proteinExistence type="inferred from homology"/>
<accession>A0A1W2BBF4</accession>
<gene>
    <name evidence="11" type="ORF">SAMN06296008_11234</name>
</gene>
<dbReference type="GO" id="GO:0005886">
    <property type="term" value="C:plasma membrane"/>
    <property type="evidence" value="ECO:0007669"/>
    <property type="project" value="UniProtKB-SubCell"/>
</dbReference>
<keyword evidence="7 9" id="KW-0472">Membrane</keyword>
<dbReference type="InterPro" id="IPR017779">
    <property type="entry name" value="ABC_UrtB_bac"/>
</dbReference>
<feature type="transmembrane region" description="Helical" evidence="9">
    <location>
        <begin position="380"/>
        <end position="408"/>
    </location>
</feature>
<evidence type="ECO:0000256" key="9">
    <source>
        <dbReference type="SAM" id="Phobius"/>
    </source>
</evidence>
<dbReference type="Pfam" id="PF02653">
    <property type="entry name" value="BPD_transp_2"/>
    <property type="match status" value="1"/>
</dbReference>
<evidence type="ECO:0000256" key="1">
    <source>
        <dbReference type="ARBA" id="ARBA00004651"/>
    </source>
</evidence>
<evidence type="ECO:0000256" key="3">
    <source>
        <dbReference type="ARBA" id="ARBA00022475"/>
    </source>
</evidence>
<dbReference type="CDD" id="cd06582">
    <property type="entry name" value="TM_PBP1_LivH_like"/>
    <property type="match status" value="1"/>
</dbReference>
<dbReference type="GO" id="GO:0006865">
    <property type="term" value="P:amino acid transport"/>
    <property type="evidence" value="ECO:0007669"/>
    <property type="project" value="UniProtKB-KW"/>
</dbReference>
<feature type="chain" id="PRO_5012958365" evidence="10">
    <location>
        <begin position="24"/>
        <end position="541"/>
    </location>
</feature>
<dbReference type="AlphaFoldDB" id="A0A1W2BBF4"/>
<keyword evidence="4 9" id="KW-0812">Transmembrane</keyword>
<evidence type="ECO:0000256" key="2">
    <source>
        <dbReference type="ARBA" id="ARBA00022448"/>
    </source>
</evidence>